<feature type="compositionally biased region" description="Basic and acidic residues" evidence="7">
    <location>
        <begin position="381"/>
        <end position="393"/>
    </location>
</feature>
<dbReference type="GO" id="GO:0000398">
    <property type="term" value="P:mRNA splicing, via spliceosome"/>
    <property type="evidence" value="ECO:0007669"/>
    <property type="project" value="InterPro"/>
</dbReference>
<feature type="domain" description="RRM" evidence="8">
    <location>
        <begin position="302"/>
        <end position="381"/>
    </location>
</feature>
<keyword evidence="2" id="KW-0507">mRNA processing</keyword>
<dbReference type="Gene3D" id="3.30.70.330">
    <property type="match status" value="2"/>
</dbReference>
<organism evidence="9 10">
    <name type="scientific">Microdochium bolleyi</name>
    <dbReference type="NCBI Taxonomy" id="196109"/>
    <lineage>
        <taxon>Eukaryota</taxon>
        <taxon>Fungi</taxon>
        <taxon>Dikarya</taxon>
        <taxon>Ascomycota</taxon>
        <taxon>Pezizomycotina</taxon>
        <taxon>Sordariomycetes</taxon>
        <taxon>Xylariomycetidae</taxon>
        <taxon>Xylariales</taxon>
        <taxon>Microdochiaceae</taxon>
        <taxon>Microdochium</taxon>
    </lineage>
</organism>
<dbReference type="InterPro" id="IPR034392">
    <property type="entry name" value="TatSF1-like_RRM1"/>
</dbReference>
<feature type="region of interest" description="Disordered" evidence="7">
    <location>
        <begin position="66"/>
        <end position="115"/>
    </location>
</feature>
<dbReference type="Proteomes" id="UP000070501">
    <property type="component" value="Unassembled WGS sequence"/>
</dbReference>
<feature type="region of interest" description="Disordered" evidence="7">
    <location>
        <begin position="206"/>
        <end position="246"/>
    </location>
</feature>
<keyword evidence="10" id="KW-1185">Reference proteome</keyword>
<dbReference type="STRING" id="196109.A0A136JFA2"/>
<dbReference type="FunFam" id="3.30.70.330:FF:000105">
    <property type="entry name" value="HIV Tat-specific factor 1 homolog"/>
    <property type="match status" value="1"/>
</dbReference>
<dbReference type="FunFam" id="3.30.70.330:FF:000329">
    <property type="entry name" value="splicing factor U2AF-associated protein 2"/>
    <property type="match status" value="1"/>
</dbReference>
<feature type="region of interest" description="Disordered" evidence="7">
    <location>
        <begin position="1"/>
        <end position="21"/>
    </location>
</feature>
<evidence type="ECO:0000256" key="3">
    <source>
        <dbReference type="ARBA" id="ARBA00022737"/>
    </source>
</evidence>
<reference evidence="10" key="1">
    <citation type="submission" date="2016-02" db="EMBL/GenBank/DDBJ databases">
        <title>Draft genome sequence of Microdochium bolleyi, a fungal endophyte of beachgrass.</title>
        <authorList>
            <consortium name="DOE Joint Genome Institute"/>
            <person name="David A.S."/>
            <person name="May G."/>
            <person name="Haridas S."/>
            <person name="Lim J."/>
            <person name="Wang M."/>
            <person name="Labutti K."/>
            <person name="Lipzen A."/>
            <person name="Barry K."/>
            <person name="Grigoriev I.V."/>
        </authorList>
    </citation>
    <scope>NUCLEOTIDE SEQUENCE [LARGE SCALE GENOMIC DNA]</scope>
    <source>
        <strain evidence="10">J235TASD1</strain>
    </source>
</reference>
<feature type="domain" description="RRM" evidence="8">
    <location>
        <begin position="116"/>
        <end position="208"/>
    </location>
</feature>
<evidence type="ECO:0000256" key="2">
    <source>
        <dbReference type="ARBA" id="ARBA00022664"/>
    </source>
</evidence>
<dbReference type="OrthoDB" id="10258585at2759"/>
<dbReference type="CDD" id="cd12285">
    <property type="entry name" value="RRM3_RBM39_like"/>
    <property type="match status" value="1"/>
</dbReference>
<keyword evidence="4 6" id="KW-0694">RNA-binding</keyword>
<dbReference type="Pfam" id="PF00076">
    <property type="entry name" value="RRM_1"/>
    <property type="match status" value="2"/>
</dbReference>
<gene>
    <name evidence="9" type="ORF">Micbo1qcDRAFT_217522</name>
</gene>
<dbReference type="InterPro" id="IPR012677">
    <property type="entry name" value="Nucleotide-bd_a/b_plait_sf"/>
</dbReference>
<proteinExistence type="inferred from homology"/>
<dbReference type="InterPro" id="IPR035979">
    <property type="entry name" value="RBD_domain_sf"/>
</dbReference>
<sequence length="400" mass="43797">MANPAQAALGGLPFPTDAQDFDSDERISFSRLDNKFLAVNDDGTEYEFDSQLKRWIPHVDEELIRQQQAAYGVGGGPDDDDDNGDANGNGKKRKNASGADRPSKKHKQPPAPRQNTAIYVTGLPEDATVDEVHDVFSRKCGVIAEEIDSGNPRIKLYMDAEGKFKGDALVVFFKPQSVEMAIMLLDDTPFRFSTADGVPNMRVQAADSSYKKTTYDSTKDNKDGAESGAGAGENGGAASERANAITGVGVKPKDKTREHDKQKVIKRTQKLDAKLADWDDDEPYGAQLETNARKDRVVILRHMFTLQELEEDPAALLDIKEDIRDECSKLGPVTNVVLYDLEVDGVASVKFKDPSAAEACVELMDGRAFDGRTVRASIATGKEKYRQSGKDKGDAEDDEQ</sequence>
<dbReference type="InParanoid" id="A0A136JFA2"/>
<evidence type="ECO:0000313" key="10">
    <source>
        <dbReference type="Proteomes" id="UP000070501"/>
    </source>
</evidence>
<keyword evidence="3" id="KW-0677">Repeat</keyword>
<dbReference type="FunCoup" id="A0A136JFA2">
    <property type="interactions" value="72"/>
</dbReference>
<keyword evidence="5" id="KW-0508">mRNA splicing</keyword>
<protein>
    <submittedName>
        <fullName evidence="9">Putative nuclear mRNA splicing factor-associated protein</fullName>
    </submittedName>
</protein>
<dbReference type="EMBL" id="KQ964246">
    <property type="protein sequence ID" value="KXJ95819.1"/>
    <property type="molecule type" value="Genomic_DNA"/>
</dbReference>
<name>A0A136JFA2_9PEZI</name>
<dbReference type="SMART" id="SM00360">
    <property type="entry name" value="RRM"/>
    <property type="match status" value="2"/>
</dbReference>
<dbReference type="PANTHER" id="PTHR15608:SF0">
    <property type="entry name" value="HIV TAT-SPECIFIC FACTOR 1"/>
    <property type="match status" value="1"/>
</dbReference>
<evidence type="ECO:0000259" key="8">
    <source>
        <dbReference type="PROSITE" id="PS50102"/>
    </source>
</evidence>
<dbReference type="GO" id="GO:0005684">
    <property type="term" value="C:U2-type spliceosomal complex"/>
    <property type="evidence" value="ECO:0007669"/>
    <property type="project" value="TreeGrafter"/>
</dbReference>
<feature type="compositionally biased region" description="Basic and acidic residues" evidence="7">
    <location>
        <begin position="209"/>
        <end position="225"/>
    </location>
</feature>
<evidence type="ECO:0000256" key="5">
    <source>
        <dbReference type="ARBA" id="ARBA00023187"/>
    </source>
</evidence>
<comment type="similarity">
    <text evidence="1">Belongs to the HTATSF1 family.</text>
</comment>
<dbReference type="CDD" id="cd12281">
    <property type="entry name" value="RRM1_TatSF1_like"/>
    <property type="match status" value="1"/>
</dbReference>
<dbReference type="InterPro" id="IPR034393">
    <property type="entry name" value="TatSF1-like"/>
</dbReference>
<dbReference type="PANTHER" id="PTHR15608">
    <property type="entry name" value="SPLICING FACTOR U2AF-ASSOCIATED PROTEIN 2"/>
    <property type="match status" value="1"/>
</dbReference>
<dbReference type="GO" id="GO:0005686">
    <property type="term" value="C:U2 snRNP"/>
    <property type="evidence" value="ECO:0007669"/>
    <property type="project" value="TreeGrafter"/>
</dbReference>
<dbReference type="SUPFAM" id="SSF54928">
    <property type="entry name" value="RNA-binding domain, RBD"/>
    <property type="match status" value="2"/>
</dbReference>
<feature type="region of interest" description="Disordered" evidence="7">
    <location>
        <begin position="380"/>
        <end position="400"/>
    </location>
</feature>
<accession>A0A136JFA2</accession>
<evidence type="ECO:0000256" key="4">
    <source>
        <dbReference type="ARBA" id="ARBA00022884"/>
    </source>
</evidence>
<dbReference type="AlphaFoldDB" id="A0A136JFA2"/>
<dbReference type="InterPro" id="IPR000504">
    <property type="entry name" value="RRM_dom"/>
</dbReference>
<evidence type="ECO:0000313" key="9">
    <source>
        <dbReference type="EMBL" id="KXJ95819.1"/>
    </source>
</evidence>
<dbReference type="PROSITE" id="PS50102">
    <property type="entry name" value="RRM"/>
    <property type="match status" value="2"/>
</dbReference>
<evidence type="ECO:0000256" key="6">
    <source>
        <dbReference type="PROSITE-ProRule" id="PRU00176"/>
    </source>
</evidence>
<dbReference type="GO" id="GO:0003723">
    <property type="term" value="F:RNA binding"/>
    <property type="evidence" value="ECO:0007669"/>
    <property type="project" value="UniProtKB-UniRule"/>
</dbReference>
<evidence type="ECO:0000256" key="1">
    <source>
        <dbReference type="ARBA" id="ARBA00007747"/>
    </source>
</evidence>
<evidence type="ECO:0000256" key="7">
    <source>
        <dbReference type="SAM" id="MobiDB-lite"/>
    </source>
</evidence>